<dbReference type="InterPro" id="IPR001123">
    <property type="entry name" value="LeuE-type"/>
</dbReference>
<keyword evidence="2" id="KW-1003">Cell membrane</keyword>
<evidence type="ECO:0000313" key="8">
    <source>
        <dbReference type="Proteomes" id="UP000681356"/>
    </source>
</evidence>
<evidence type="ECO:0000256" key="1">
    <source>
        <dbReference type="ARBA" id="ARBA00004651"/>
    </source>
</evidence>
<evidence type="ECO:0000256" key="5">
    <source>
        <dbReference type="ARBA" id="ARBA00023136"/>
    </source>
</evidence>
<dbReference type="PANTHER" id="PTHR30086:SF20">
    <property type="entry name" value="ARGININE EXPORTER PROTEIN ARGO-RELATED"/>
    <property type="match status" value="1"/>
</dbReference>
<keyword evidence="4 6" id="KW-1133">Transmembrane helix</keyword>
<evidence type="ECO:0000256" key="6">
    <source>
        <dbReference type="SAM" id="Phobius"/>
    </source>
</evidence>
<name>A0A8J8B7J2_9RHOB</name>
<feature type="transmembrane region" description="Helical" evidence="6">
    <location>
        <begin position="134"/>
        <end position="162"/>
    </location>
</feature>
<comment type="subcellular location">
    <subcellularLocation>
        <location evidence="1">Cell membrane</location>
        <topology evidence="1">Multi-pass membrane protein</topology>
    </subcellularLocation>
</comment>
<dbReference type="PANTHER" id="PTHR30086">
    <property type="entry name" value="ARGININE EXPORTER PROTEIN ARGO"/>
    <property type="match status" value="1"/>
</dbReference>
<dbReference type="Proteomes" id="UP000681356">
    <property type="component" value="Unassembled WGS sequence"/>
</dbReference>
<feature type="transmembrane region" description="Helical" evidence="6">
    <location>
        <begin position="32"/>
        <end position="56"/>
    </location>
</feature>
<dbReference type="GO" id="GO:0005886">
    <property type="term" value="C:plasma membrane"/>
    <property type="evidence" value="ECO:0007669"/>
    <property type="project" value="UniProtKB-SubCell"/>
</dbReference>
<keyword evidence="3 6" id="KW-0812">Transmembrane</keyword>
<dbReference type="GO" id="GO:0015171">
    <property type="term" value="F:amino acid transmembrane transporter activity"/>
    <property type="evidence" value="ECO:0007669"/>
    <property type="project" value="TreeGrafter"/>
</dbReference>
<dbReference type="Pfam" id="PF01810">
    <property type="entry name" value="LysE"/>
    <property type="match status" value="1"/>
</dbReference>
<evidence type="ECO:0000256" key="2">
    <source>
        <dbReference type="ARBA" id="ARBA00022475"/>
    </source>
</evidence>
<sequence length="193" mass="20018">MATLAALTLTPGPLVAVMAARAASADRSGACALAVGICLGDILVIVAICAGLGIWLEARPEVFDFFKYAGIGFLLLIALRMWRSTQVSTDHPAGVTGIIASGLAGLSICLSSPQTLVIYLVLLPQVTDITRIGMAELIPLVLATSVALFGVFLVVILMAEIIQRALRSAAGVAVWSRVMSSSVALSAVWIGLQ</sequence>
<evidence type="ECO:0000313" key="7">
    <source>
        <dbReference type="EMBL" id="MBS0123769.1"/>
    </source>
</evidence>
<feature type="transmembrane region" description="Helical" evidence="6">
    <location>
        <begin position="65"/>
        <end position="82"/>
    </location>
</feature>
<keyword evidence="8" id="KW-1185">Reference proteome</keyword>
<reference evidence="7" key="1">
    <citation type="submission" date="2021-04" db="EMBL/GenBank/DDBJ databases">
        <authorList>
            <person name="Yoon J."/>
        </authorList>
    </citation>
    <scope>NUCLEOTIDE SEQUENCE</scope>
    <source>
        <strain evidence="7">KMU-90</strain>
    </source>
</reference>
<feature type="transmembrane region" description="Helical" evidence="6">
    <location>
        <begin position="94"/>
        <end position="122"/>
    </location>
</feature>
<gene>
    <name evidence="7" type="ORF">KB874_06430</name>
</gene>
<dbReference type="AlphaFoldDB" id="A0A8J8B7J2"/>
<comment type="caution">
    <text evidence="7">The sequence shown here is derived from an EMBL/GenBank/DDBJ whole genome shotgun (WGS) entry which is preliminary data.</text>
</comment>
<proteinExistence type="predicted"/>
<evidence type="ECO:0000256" key="3">
    <source>
        <dbReference type="ARBA" id="ARBA00022692"/>
    </source>
</evidence>
<accession>A0A8J8B7J2</accession>
<evidence type="ECO:0000256" key="4">
    <source>
        <dbReference type="ARBA" id="ARBA00022989"/>
    </source>
</evidence>
<organism evidence="7 8">
    <name type="scientific">Thetidibacter halocola</name>
    <dbReference type="NCBI Taxonomy" id="2827239"/>
    <lineage>
        <taxon>Bacteria</taxon>
        <taxon>Pseudomonadati</taxon>
        <taxon>Pseudomonadota</taxon>
        <taxon>Alphaproteobacteria</taxon>
        <taxon>Rhodobacterales</taxon>
        <taxon>Roseobacteraceae</taxon>
        <taxon>Thetidibacter</taxon>
    </lineage>
</organism>
<protein>
    <submittedName>
        <fullName evidence="7">LysE family transporter</fullName>
    </submittedName>
</protein>
<keyword evidence="5 6" id="KW-0472">Membrane</keyword>
<dbReference type="EMBL" id="JAGTUU010000002">
    <property type="protein sequence ID" value="MBS0123769.1"/>
    <property type="molecule type" value="Genomic_DNA"/>
</dbReference>